<reference evidence="2 3" key="1">
    <citation type="submission" date="2016-04" db="EMBL/GenBank/DDBJ databases">
        <title>Evolutionary innovation and constraint leading to complex multicellularity in the Ascomycota.</title>
        <authorList>
            <person name="Cisse O."/>
            <person name="Nguyen A."/>
            <person name="Hewitt D.A."/>
            <person name="Jedd G."/>
            <person name="Stajich J.E."/>
        </authorList>
    </citation>
    <scope>NUCLEOTIDE SEQUENCE [LARGE SCALE GENOMIC DNA]</scope>
    <source>
        <strain evidence="2 3">DAH-3</strain>
    </source>
</reference>
<name>A0A1U7LKH3_NEOID</name>
<accession>A0A1U7LKH3</accession>
<dbReference type="PANTHER" id="PTHR13347">
    <property type="entry name" value="HEAT REPEAT-CONTAINING PROTEIN 3"/>
    <property type="match status" value="1"/>
</dbReference>
<gene>
    <name evidence="2" type="ORF">NEOLI_001281</name>
</gene>
<comment type="caution">
    <text evidence="2">The sequence shown here is derived from an EMBL/GenBank/DDBJ whole genome shotgun (WGS) entry which is preliminary data.</text>
</comment>
<dbReference type="Pfam" id="PF25567">
    <property type="entry name" value="TPR_SYO1"/>
    <property type="match status" value="1"/>
</dbReference>
<proteinExistence type="predicted"/>
<dbReference type="GO" id="GO:0042273">
    <property type="term" value="P:ribosomal large subunit biogenesis"/>
    <property type="evidence" value="ECO:0007669"/>
    <property type="project" value="TreeGrafter"/>
</dbReference>
<dbReference type="Proteomes" id="UP000186594">
    <property type="component" value="Unassembled WGS sequence"/>
</dbReference>
<sequence>MQVIVQSNASVLALISGLVDNKYRSPITSQIVAAKSLYALSDLNSQIRADISNDESLLNVLACSIDAKDCPALARINLCGIFIVRLQLIKGVLCNLTSLEDHSKPFQKVLAILKDQDDKRSRQDFPRLVGLESFDLISTSFDILETLVCDEDDACSNASDEEMGVETFSVVSQSFLMEIISVAVPISVRLLQDLQKELEEKIDQGKADMAIRTLEFLNNIGWTIESRIPEKQESRFGWKDIALDIWNICLNYITGDCTGEAELELVLGLAWIITRTSFDIDISKPDLEKIIKIFRETSSENLQTKCIGTLGKLACRQGQIEINQEIGIFLMTVIQGLPRSPVDAVIESLDALFDIYADSAFDYDTPVFVQCGFLRHLQETLPKLYTMVGPH</sequence>
<dbReference type="STRING" id="1198029.A0A1U7LKH3"/>
<dbReference type="GO" id="GO:0006606">
    <property type="term" value="P:protein import into nucleus"/>
    <property type="evidence" value="ECO:0007669"/>
    <property type="project" value="TreeGrafter"/>
</dbReference>
<dbReference type="GO" id="GO:0051082">
    <property type="term" value="F:unfolded protein binding"/>
    <property type="evidence" value="ECO:0007669"/>
    <property type="project" value="TreeGrafter"/>
</dbReference>
<evidence type="ECO:0000313" key="3">
    <source>
        <dbReference type="Proteomes" id="UP000186594"/>
    </source>
</evidence>
<dbReference type="EMBL" id="LXFE01002348">
    <property type="protein sequence ID" value="OLL23042.1"/>
    <property type="molecule type" value="Genomic_DNA"/>
</dbReference>
<keyword evidence="3" id="KW-1185">Reference proteome</keyword>
<dbReference type="InterPro" id="IPR011989">
    <property type="entry name" value="ARM-like"/>
</dbReference>
<evidence type="ECO:0000313" key="2">
    <source>
        <dbReference type="EMBL" id="OLL23042.1"/>
    </source>
</evidence>
<organism evidence="2 3">
    <name type="scientific">Neolecta irregularis (strain DAH-3)</name>
    <dbReference type="NCBI Taxonomy" id="1198029"/>
    <lineage>
        <taxon>Eukaryota</taxon>
        <taxon>Fungi</taxon>
        <taxon>Dikarya</taxon>
        <taxon>Ascomycota</taxon>
        <taxon>Taphrinomycotina</taxon>
        <taxon>Neolectales</taxon>
        <taxon>Neolectaceae</taxon>
        <taxon>Neolecta</taxon>
    </lineage>
</organism>
<evidence type="ECO:0000259" key="1">
    <source>
        <dbReference type="Pfam" id="PF25567"/>
    </source>
</evidence>
<dbReference type="PANTHER" id="PTHR13347:SF1">
    <property type="entry name" value="HEAT REPEAT-CONTAINING PROTEIN 3"/>
    <property type="match status" value="1"/>
</dbReference>
<protein>
    <submittedName>
        <fullName evidence="2">Putative ARM-like repeat-containing protein</fullName>
    </submittedName>
</protein>
<dbReference type="InterPro" id="IPR052616">
    <property type="entry name" value="SYO1-like"/>
</dbReference>
<feature type="domain" description="SYO1-like TPR repeats" evidence="1">
    <location>
        <begin position="175"/>
        <end position="384"/>
    </location>
</feature>
<dbReference type="OrthoDB" id="288703at2759"/>
<dbReference type="Gene3D" id="1.25.10.10">
    <property type="entry name" value="Leucine-rich Repeat Variant"/>
    <property type="match status" value="1"/>
</dbReference>
<dbReference type="InterPro" id="IPR057990">
    <property type="entry name" value="TPR_SYO1"/>
</dbReference>
<dbReference type="AlphaFoldDB" id="A0A1U7LKH3"/>